<dbReference type="Pfam" id="PF00550">
    <property type="entry name" value="PP-binding"/>
    <property type="match status" value="1"/>
</dbReference>
<organism evidence="2 3">
    <name type="scientific">Streptomyces alanosinicus</name>
    <dbReference type="NCBI Taxonomy" id="68171"/>
    <lineage>
        <taxon>Bacteria</taxon>
        <taxon>Bacillati</taxon>
        <taxon>Actinomycetota</taxon>
        <taxon>Actinomycetes</taxon>
        <taxon>Kitasatosporales</taxon>
        <taxon>Streptomycetaceae</taxon>
        <taxon>Streptomyces</taxon>
    </lineage>
</organism>
<feature type="domain" description="Carrier" evidence="1">
    <location>
        <begin position="5"/>
        <end position="84"/>
    </location>
</feature>
<dbReference type="EMBL" id="BMVG01000050">
    <property type="protein sequence ID" value="GHE14466.1"/>
    <property type="molecule type" value="Genomic_DNA"/>
</dbReference>
<dbReference type="Gene3D" id="1.10.1200.10">
    <property type="entry name" value="ACP-like"/>
    <property type="match status" value="1"/>
</dbReference>
<name>A0A918YS33_9ACTN</name>
<dbReference type="Proteomes" id="UP000655443">
    <property type="component" value="Unassembled WGS sequence"/>
</dbReference>
<accession>A0A918YS33</accession>
<gene>
    <name evidence="2" type="ORF">GCM10010339_85260</name>
</gene>
<comment type="caution">
    <text evidence="2">The sequence shown here is derived from an EMBL/GenBank/DDBJ whole genome shotgun (WGS) entry which is preliminary data.</text>
</comment>
<dbReference type="AlphaFoldDB" id="A0A918YS33"/>
<dbReference type="PROSITE" id="PS50075">
    <property type="entry name" value="CARRIER"/>
    <property type="match status" value="1"/>
</dbReference>
<evidence type="ECO:0000313" key="2">
    <source>
        <dbReference type="EMBL" id="GHE14466.1"/>
    </source>
</evidence>
<proteinExistence type="predicted"/>
<protein>
    <recommendedName>
        <fullName evidence="1">Carrier domain-containing protein</fullName>
    </recommendedName>
</protein>
<dbReference type="SUPFAM" id="SSF47336">
    <property type="entry name" value="ACP-like"/>
    <property type="match status" value="1"/>
</dbReference>
<sequence length="89" mass="9485">MLKTTEVRTIVYEVVAALLREDSPEVPELSGDQELSALGLSSLTLARLVIELEAATGVDPFSEDVVLSDARHLDDLVGVYERALAACGA</sequence>
<evidence type="ECO:0000313" key="3">
    <source>
        <dbReference type="Proteomes" id="UP000655443"/>
    </source>
</evidence>
<reference evidence="2" key="1">
    <citation type="journal article" date="2014" name="Int. J. Syst. Evol. Microbiol.">
        <title>Complete genome sequence of Corynebacterium casei LMG S-19264T (=DSM 44701T), isolated from a smear-ripened cheese.</title>
        <authorList>
            <consortium name="US DOE Joint Genome Institute (JGI-PGF)"/>
            <person name="Walter F."/>
            <person name="Albersmeier A."/>
            <person name="Kalinowski J."/>
            <person name="Ruckert C."/>
        </authorList>
    </citation>
    <scope>NUCLEOTIDE SEQUENCE</scope>
    <source>
        <strain evidence="2">JCM 4714</strain>
    </source>
</reference>
<evidence type="ECO:0000259" key="1">
    <source>
        <dbReference type="PROSITE" id="PS50075"/>
    </source>
</evidence>
<dbReference type="InterPro" id="IPR009081">
    <property type="entry name" value="PP-bd_ACP"/>
</dbReference>
<reference evidence="2" key="2">
    <citation type="submission" date="2020-09" db="EMBL/GenBank/DDBJ databases">
        <authorList>
            <person name="Sun Q."/>
            <person name="Ohkuma M."/>
        </authorList>
    </citation>
    <scope>NUCLEOTIDE SEQUENCE</scope>
    <source>
        <strain evidence="2">JCM 4714</strain>
    </source>
</reference>
<dbReference type="InterPro" id="IPR036736">
    <property type="entry name" value="ACP-like_sf"/>
</dbReference>
<dbReference type="RefSeq" id="WP_189958929.1">
    <property type="nucleotide sequence ID" value="NZ_BMVG01000050.1"/>
</dbReference>
<keyword evidence="3" id="KW-1185">Reference proteome</keyword>